<organism evidence="7">
    <name type="scientific">Xenopus tropicalis</name>
    <name type="common">Western clawed frog</name>
    <name type="synonym">Silurana tropicalis</name>
    <dbReference type="NCBI Taxonomy" id="8364"/>
    <lineage>
        <taxon>Eukaryota</taxon>
        <taxon>Metazoa</taxon>
        <taxon>Chordata</taxon>
        <taxon>Craniata</taxon>
        <taxon>Vertebrata</taxon>
        <taxon>Euteleostomi</taxon>
        <taxon>Amphibia</taxon>
        <taxon>Batrachia</taxon>
        <taxon>Anura</taxon>
        <taxon>Pipoidea</taxon>
        <taxon>Pipidae</taxon>
        <taxon>Xenopodinae</taxon>
        <taxon>Xenopus</taxon>
        <taxon>Silurana</taxon>
    </lineage>
</organism>
<dbReference type="GeneTree" id="ENSGT01000000215598"/>
<reference evidence="7" key="2">
    <citation type="submission" date="2021-03" db="UniProtKB">
        <authorList>
            <consortium name="Ensembl"/>
        </authorList>
    </citation>
    <scope>IDENTIFICATION</scope>
</reference>
<evidence type="ECO:0000259" key="6">
    <source>
        <dbReference type="Pfam" id="PF18697"/>
    </source>
</evidence>
<sequence length="76" mass="8386">MLKKFVRKNALDPRFEGPHQVLLTTATSVKLGGKPSWIHTSHCKKTPELKPASLASSLIDPPTILYVKIGKRPTPL</sequence>
<dbReference type="GO" id="GO:0016787">
    <property type="term" value="F:hydrolase activity"/>
    <property type="evidence" value="ECO:0007669"/>
    <property type="project" value="UniProtKB-KW"/>
</dbReference>
<reference evidence="7" key="1">
    <citation type="journal article" date="2010" name="Science">
        <title>The genome of the Western clawed frog Xenopus tropicalis.</title>
        <authorList>
            <person name="Hellsten U."/>
            <person name="Harland R.M."/>
            <person name="Gilchrist M.J."/>
            <person name="Hendrix D."/>
            <person name="Jurka J."/>
            <person name="Kapitonov V."/>
            <person name="Ovcharenko I."/>
            <person name="Putnam N.H."/>
            <person name="Shu S."/>
            <person name="Taher L."/>
            <person name="Blitz I.L."/>
            <person name="Blumberg B."/>
            <person name="Dichmann D.S."/>
            <person name="Dubchak I."/>
            <person name="Amaya E."/>
            <person name="Detter J.C."/>
            <person name="Fletcher R."/>
            <person name="Gerhard D.S."/>
            <person name="Goodstein D."/>
            <person name="Graves T."/>
            <person name="Grigoriev I.V."/>
            <person name="Grimwood J."/>
            <person name="Kawashima T."/>
            <person name="Lindquist E."/>
            <person name="Lucas S.M."/>
            <person name="Mead P.E."/>
            <person name="Mitros T."/>
            <person name="Ogino H."/>
            <person name="Ohta Y."/>
            <person name="Poliakov A.V."/>
            <person name="Pollet N."/>
            <person name="Robert J."/>
            <person name="Salamov A."/>
            <person name="Sater A.K."/>
            <person name="Schmutz J."/>
            <person name="Terry A."/>
            <person name="Vize P.D."/>
            <person name="Warren W.C."/>
            <person name="Wells D."/>
            <person name="Wills A."/>
            <person name="Wilson R.K."/>
            <person name="Zimmerman L.B."/>
            <person name="Zorn A.M."/>
            <person name="Grainger R."/>
            <person name="Grammer T."/>
            <person name="Khokha M.K."/>
            <person name="Richardson P.M."/>
            <person name="Rokhsar D.S."/>
        </authorList>
    </citation>
    <scope>NUCLEOTIDE SEQUENCE [LARGE SCALE GENOMIC DNA]</scope>
    <source>
        <strain evidence="7">Nigerian</strain>
    </source>
</reference>
<evidence type="ECO:0000256" key="2">
    <source>
        <dbReference type="ARBA" id="ARBA00022695"/>
    </source>
</evidence>
<dbReference type="GO" id="GO:0016779">
    <property type="term" value="F:nucleotidyltransferase activity"/>
    <property type="evidence" value="ECO:0007669"/>
    <property type="project" value="UniProtKB-KW"/>
</dbReference>
<name>A0A803JRD6_XENTR</name>
<dbReference type="GO" id="GO:0004519">
    <property type="term" value="F:endonuclease activity"/>
    <property type="evidence" value="ECO:0007669"/>
    <property type="project" value="UniProtKB-KW"/>
</dbReference>
<evidence type="ECO:0000256" key="3">
    <source>
        <dbReference type="ARBA" id="ARBA00022722"/>
    </source>
</evidence>
<dbReference type="InterPro" id="IPR040643">
    <property type="entry name" value="MLVIN_C"/>
</dbReference>
<protein>
    <recommendedName>
        <fullName evidence="6">Murine leukemia virus integrase C-terminal domain-containing protein</fullName>
    </recommendedName>
</protein>
<accession>A0A803JRD6</accession>
<keyword evidence="5" id="KW-0378">Hydrolase</keyword>
<keyword evidence="4" id="KW-0255">Endonuclease</keyword>
<proteinExistence type="predicted"/>
<feature type="domain" description="Murine leukemia virus integrase C-terminal" evidence="6">
    <location>
        <begin position="7"/>
        <end position="45"/>
    </location>
</feature>
<dbReference type="Gene3D" id="2.30.30.850">
    <property type="match status" value="1"/>
</dbReference>
<dbReference type="Pfam" id="PF18697">
    <property type="entry name" value="MLVIN_C"/>
    <property type="match status" value="1"/>
</dbReference>
<evidence type="ECO:0000256" key="4">
    <source>
        <dbReference type="ARBA" id="ARBA00022759"/>
    </source>
</evidence>
<evidence type="ECO:0000256" key="1">
    <source>
        <dbReference type="ARBA" id="ARBA00022679"/>
    </source>
</evidence>
<keyword evidence="3" id="KW-0540">Nuclease</keyword>
<dbReference type="AlphaFoldDB" id="A0A803JRD6"/>
<dbReference type="InParanoid" id="A0A803JRD6"/>
<keyword evidence="1" id="KW-0808">Transferase</keyword>
<evidence type="ECO:0000256" key="5">
    <source>
        <dbReference type="ARBA" id="ARBA00022801"/>
    </source>
</evidence>
<keyword evidence="2" id="KW-0548">Nucleotidyltransferase</keyword>
<evidence type="ECO:0000313" key="7">
    <source>
        <dbReference type="Ensembl" id="ENSXETP00000110560"/>
    </source>
</evidence>
<dbReference type="Ensembl" id="ENSXETT00000112359">
    <property type="protein sequence ID" value="ENSXETP00000110560"/>
    <property type="gene ID" value="ENSXETG00000047422"/>
</dbReference>